<sequence length="167" mass="18810">MSPVISTTADELLHSQLYETLKKMVANAASELKKSATDHERPSEEELQAAVPISVLPPDDDGPEIIRMLVPPGTETTGTTTGEFSKFLFYERLIGWKIEVRQRQNGAVDSYFHHEKLKTALRSVTEVVGFMLYEDPKAVISHKRKAASLLKEESNNKRVEVEMKPEK</sequence>
<comment type="caution">
    <text evidence="2">The sequence shown here is derived from an EMBL/GenBank/DDBJ whole genome shotgun (WGS) entry which is preliminary data.</text>
</comment>
<evidence type="ECO:0000313" key="2">
    <source>
        <dbReference type="EMBL" id="KAK9921831.1"/>
    </source>
</evidence>
<name>A0AAW1WD80_RUBAR</name>
<organism evidence="2 3">
    <name type="scientific">Rubus argutus</name>
    <name type="common">Southern blackberry</name>
    <dbReference type="NCBI Taxonomy" id="59490"/>
    <lineage>
        <taxon>Eukaryota</taxon>
        <taxon>Viridiplantae</taxon>
        <taxon>Streptophyta</taxon>
        <taxon>Embryophyta</taxon>
        <taxon>Tracheophyta</taxon>
        <taxon>Spermatophyta</taxon>
        <taxon>Magnoliopsida</taxon>
        <taxon>eudicotyledons</taxon>
        <taxon>Gunneridae</taxon>
        <taxon>Pentapetalae</taxon>
        <taxon>rosids</taxon>
        <taxon>fabids</taxon>
        <taxon>Rosales</taxon>
        <taxon>Rosaceae</taxon>
        <taxon>Rosoideae</taxon>
        <taxon>Rosoideae incertae sedis</taxon>
        <taxon>Rubus</taxon>
    </lineage>
</organism>
<protein>
    <submittedName>
        <fullName evidence="2">Uncharacterized protein</fullName>
    </submittedName>
</protein>
<dbReference type="EMBL" id="JBEDUW010000006">
    <property type="protein sequence ID" value="KAK9921831.1"/>
    <property type="molecule type" value="Genomic_DNA"/>
</dbReference>
<gene>
    <name evidence="1" type="ORF">M0R45_002112</name>
    <name evidence="2" type="ORF">M0R45_030327</name>
</gene>
<dbReference type="EMBL" id="JBEDUW010000305">
    <property type="protein sequence ID" value="KAK9901451.1"/>
    <property type="molecule type" value="Genomic_DNA"/>
</dbReference>
<keyword evidence="3" id="KW-1185">Reference proteome</keyword>
<proteinExistence type="predicted"/>
<dbReference type="AlphaFoldDB" id="A0AAW1WD80"/>
<accession>A0AAW1WD80</accession>
<dbReference type="Proteomes" id="UP001457282">
    <property type="component" value="Unassembled WGS sequence"/>
</dbReference>
<evidence type="ECO:0000313" key="3">
    <source>
        <dbReference type="Proteomes" id="UP001457282"/>
    </source>
</evidence>
<reference evidence="2 3" key="1">
    <citation type="journal article" date="2023" name="G3 (Bethesda)">
        <title>A chromosome-length genome assembly and annotation of blackberry (Rubus argutus, cv. 'Hillquist').</title>
        <authorList>
            <person name="Bruna T."/>
            <person name="Aryal R."/>
            <person name="Dudchenko O."/>
            <person name="Sargent D.J."/>
            <person name="Mead D."/>
            <person name="Buti M."/>
            <person name="Cavallini A."/>
            <person name="Hytonen T."/>
            <person name="Andres J."/>
            <person name="Pham M."/>
            <person name="Weisz D."/>
            <person name="Mascagni F."/>
            <person name="Usai G."/>
            <person name="Natali L."/>
            <person name="Bassil N."/>
            <person name="Fernandez G.E."/>
            <person name="Lomsadze A."/>
            <person name="Armour M."/>
            <person name="Olukolu B."/>
            <person name="Poorten T."/>
            <person name="Britton C."/>
            <person name="Davik J."/>
            <person name="Ashrafi H."/>
            <person name="Aiden E.L."/>
            <person name="Borodovsky M."/>
            <person name="Worthington M."/>
        </authorList>
    </citation>
    <scope>NUCLEOTIDE SEQUENCE [LARGE SCALE GENOMIC DNA]</scope>
    <source>
        <strain evidence="2">PI 553951</strain>
    </source>
</reference>
<evidence type="ECO:0000313" key="1">
    <source>
        <dbReference type="EMBL" id="KAK9901451.1"/>
    </source>
</evidence>